<dbReference type="Gene3D" id="1.25.40.20">
    <property type="entry name" value="Ankyrin repeat-containing domain"/>
    <property type="match status" value="2"/>
</dbReference>
<gene>
    <name evidence="2" type="ORF">BT63DRAFT_425678</name>
</gene>
<reference evidence="2" key="1">
    <citation type="journal article" date="2020" name="Stud. Mycol.">
        <title>101 Dothideomycetes genomes: a test case for predicting lifestyles and emergence of pathogens.</title>
        <authorList>
            <person name="Haridas S."/>
            <person name="Albert R."/>
            <person name="Binder M."/>
            <person name="Bloem J."/>
            <person name="Labutti K."/>
            <person name="Salamov A."/>
            <person name="Andreopoulos B."/>
            <person name="Baker S."/>
            <person name="Barry K."/>
            <person name="Bills G."/>
            <person name="Bluhm B."/>
            <person name="Cannon C."/>
            <person name="Castanera R."/>
            <person name="Culley D."/>
            <person name="Daum C."/>
            <person name="Ezra D."/>
            <person name="Gonzalez J."/>
            <person name="Henrissat B."/>
            <person name="Kuo A."/>
            <person name="Liang C."/>
            <person name="Lipzen A."/>
            <person name="Lutzoni F."/>
            <person name="Magnuson J."/>
            <person name="Mondo S."/>
            <person name="Nolan M."/>
            <person name="Ohm R."/>
            <person name="Pangilinan J."/>
            <person name="Park H.-J."/>
            <person name="Ramirez L."/>
            <person name="Alfaro M."/>
            <person name="Sun H."/>
            <person name="Tritt A."/>
            <person name="Yoshinaga Y."/>
            <person name="Zwiers L.-H."/>
            <person name="Turgeon B."/>
            <person name="Goodwin S."/>
            <person name="Spatafora J."/>
            <person name="Crous P."/>
            <person name="Grigoriev I."/>
        </authorList>
    </citation>
    <scope>NUCLEOTIDE SEQUENCE</scope>
    <source>
        <strain evidence="2">CBS 115976</strain>
    </source>
</reference>
<name>A0A6A6U9S3_9PEZI</name>
<dbReference type="Pfam" id="PF00023">
    <property type="entry name" value="Ank"/>
    <property type="match status" value="1"/>
</dbReference>
<dbReference type="OrthoDB" id="70519at2759"/>
<keyword evidence="3" id="KW-1185">Reference proteome</keyword>
<evidence type="ECO:0000313" key="3">
    <source>
        <dbReference type="Proteomes" id="UP000799302"/>
    </source>
</evidence>
<accession>A0A6A6U9S3</accession>
<proteinExistence type="predicted"/>
<sequence>MPRLDPSGTMLFQLPLELTLMIFEELARSEKINFLMKARATSKRFSTEIVAAICSTEIILTRFCPYLNKPPQLCDTLLDGHIKKLFHPRHRDHRYTKAIFNTVAGVIELHPKLAGQQREITARLFRTSIRCKDQFLLQFAPDTLLEDLPEKYQLAASWNLQSSVAWACACLGLTDDLRGISQKALEALVLAVWKKSEEDKGPIPDQSYHKALWDRICQESNPVTPLPATPLPSTMVRSHPGAIDASFFGGLLAAAVYNGHISTAKYLMTEQCFGADLEQGANPFKIAAQKGDLPALRMLVDNWPSDTIDCSSKCIGGLQHGIRHGDEKLINYYLAHVKMHLNEVQGRMTTEDGQSRPAKRMLKDIMSAIISNRRVDLVRQIPLPEVDHQTLNVILGLAVHFESSDIFDVLCSTPGASKLMVSCPDKISIILQGLLHKAAFRGNLDVVRSLLDASAKVDIPSSQDPDAYQSMGPIMEAVVMDNYEVLRLLVEHRPRPLWDSPYALRIAYLEARKRGDVRAQALLAENGAPVPHPHRSSCRLMAY</sequence>
<dbReference type="SUPFAM" id="SSF48403">
    <property type="entry name" value="Ankyrin repeat"/>
    <property type="match status" value="1"/>
</dbReference>
<evidence type="ECO:0000313" key="2">
    <source>
        <dbReference type="EMBL" id="KAF2668356.1"/>
    </source>
</evidence>
<keyword evidence="1" id="KW-0040">ANK repeat</keyword>
<feature type="repeat" description="ANK" evidence="1">
    <location>
        <begin position="435"/>
        <end position="462"/>
    </location>
</feature>
<dbReference type="Proteomes" id="UP000799302">
    <property type="component" value="Unassembled WGS sequence"/>
</dbReference>
<organism evidence="2 3">
    <name type="scientific">Microthyrium microscopicum</name>
    <dbReference type="NCBI Taxonomy" id="703497"/>
    <lineage>
        <taxon>Eukaryota</taxon>
        <taxon>Fungi</taxon>
        <taxon>Dikarya</taxon>
        <taxon>Ascomycota</taxon>
        <taxon>Pezizomycotina</taxon>
        <taxon>Dothideomycetes</taxon>
        <taxon>Dothideomycetes incertae sedis</taxon>
        <taxon>Microthyriales</taxon>
        <taxon>Microthyriaceae</taxon>
        <taxon>Microthyrium</taxon>
    </lineage>
</organism>
<dbReference type="AlphaFoldDB" id="A0A6A6U9S3"/>
<dbReference type="SMART" id="SM00248">
    <property type="entry name" value="ANK"/>
    <property type="match status" value="3"/>
</dbReference>
<protein>
    <submittedName>
        <fullName evidence="2">Uncharacterized protein</fullName>
    </submittedName>
</protein>
<evidence type="ECO:0000256" key="1">
    <source>
        <dbReference type="PROSITE-ProRule" id="PRU00023"/>
    </source>
</evidence>
<dbReference type="InterPro" id="IPR036770">
    <property type="entry name" value="Ankyrin_rpt-contain_sf"/>
</dbReference>
<dbReference type="PROSITE" id="PS50088">
    <property type="entry name" value="ANK_REPEAT"/>
    <property type="match status" value="1"/>
</dbReference>
<dbReference type="InterPro" id="IPR002110">
    <property type="entry name" value="Ankyrin_rpt"/>
</dbReference>
<dbReference type="EMBL" id="MU004236">
    <property type="protein sequence ID" value="KAF2668356.1"/>
    <property type="molecule type" value="Genomic_DNA"/>
</dbReference>